<keyword evidence="3" id="KW-0808">Transferase</keyword>
<keyword evidence="5" id="KW-0418">Kinase</keyword>
<dbReference type="EMBL" id="JAATIP010000351">
    <property type="protein sequence ID" value="KAF4350959.1"/>
    <property type="molecule type" value="Genomic_DNA"/>
</dbReference>
<dbReference type="EMBL" id="JAATIQ010000462">
    <property type="protein sequence ID" value="KAF4355106.1"/>
    <property type="molecule type" value="Genomic_DNA"/>
</dbReference>
<comment type="similarity">
    <text evidence="7">Belongs to the protein kinase superfamily. STE Ser/Thr protein kinase family. MAP kinase kinase subfamily.</text>
</comment>
<reference evidence="18 19" key="1">
    <citation type="journal article" date="2020" name="bioRxiv">
        <title>Sequence and annotation of 42 cannabis genomes reveals extensive copy number variation in cannabinoid synthesis and pathogen resistance genes.</title>
        <authorList>
            <person name="Mckernan K.J."/>
            <person name="Helbert Y."/>
            <person name="Kane L.T."/>
            <person name="Ebling H."/>
            <person name="Zhang L."/>
            <person name="Liu B."/>
            <person name="Eaton Z."/>
            <person name="Mclaughlin S."/>
            <person name="Kingan S."/>
            <person name="Baybayan P."/>
            <person name="Concepcion G."/>
            <person name="Jordan M."/>
            <person name="Riva A."/>
            <person name="Barbazuk W."/>
            <person name="Harkins T."/>
        </authorList>
    </citation>
    <scope>NUCLEOTIDE SEQUENCE [LARGE SCALE GENOMIC DNA]</scope>
    <source>
        <strain evidence="18 19">cv. Jamaican Lion 4</strain>
        <strain evidence="17">Father</strain>
        <strain evidence="16">Mother</strain>
        <tissue evidence="16">Leaf</tissue>
    </source>
</reference>
<dbReference type="InterPro" id="IPR017441">
    <property type="entry name" value="Protein_kinase_ATP_BS"/>
</dbReference>
<dbReference type="FunFam" id="3.30.200.20:FF:000716">
    <property type="entry name" value="Mitogen-activated protein kinase kinase 1"/>
    <property type="match status" value="1"/>
</dbReference>
<evidence type="ECO:0000256" key="2">
    <source>
        <dbReference type="ARBA" id="ARBA00022553"/>
    </source>
</evidence>
<feature type="binding site" evidence="12">
    <location>
        <position position="127"/>
    </location>
    <ligand>
        <name>ATP</name>
        <dbReference type="ChEBI" id="CHEBI:30616"/>
    </ligand>
</feature>
<protein>
    <recommendedName>
        <fullName evidence="8">mitogen-activated protein kinase kinase</fullName>
        <ecNumber evidence="8">2.7.12.2</ecNumber>
    </recommendedName>
</protein>
<dbReference type="Pfam" id="PF00069">
    <property type="entry name" value="Pkinase"/>
    <property type="match status" value="1"/>
</dbReference>
<gene>
    <name evidence="16" type="ORF">F8388_021666</name>
    <name evidence="17" type="ORF">G4B88_004318</name>
</gene>
<keyword evidence="4 12" id="KW-0547">Nucleotide-binding</keyword>
<evidence type="ECO:0000256" key="1">
    <source>
        <dbReference type="ARBA" id="ARBA00022527"/>
    </source>
</evidence>
<dbReference type="Gene3D" id="1.10.510.10">
    <property type="entry name" value="Transferase(Phosphotransferase) domain 1"/>
    <property type="match status" value="1"/>
</dbReference>
<evidence type="ECO:0000256" key="4">
    <source>
        <dbReference type="ARBA" id="ARBA00022741"/>
    </source>
</evidence>
<dbReference type="PROSITE" id="PS00108">
    <property type="entry name" value="PROTEIN_KINASE_ST"/>
    <property type="match status" value="1"/>
</dbReference>
<dbReference type="GO" id="GO:0005524">
    <property type="term" value="F:ATP binding"/>
    <property type="evidence" value="ECO:0007669"/>
    <property type="project" value="UniProtKB-UniRule"/>
</dbReference>
<dbReference type="InterPro" id="IPR011009">
    <property type="entry name" value="Kinase-like_dom_sf"/>
</dbReference>
<dbReference type="InterPro" id="IPR000719">
    <property type="entry name" value="Prot_kinase_dom"/>
</dbReference>
<dbReference type="FunFam" id="1.10.510.10:FF:000350">
    <property type="entry name" value="Mitogen-activated protein kinase 2"/>
    <property type="match status" value="1"/>
</dbReference>
<dbReference type="PANTHER" id="PTHR24361">
    <property type="entry name" value="MITOGEN-ACTIVATED KINASE KINASE KINASE"/>
    <property type="match status" value="1"/>
</dbReference>
<dbReference type="CDD" id="cd06623">
    <property type="entry name" value="PKc_MAPKK_plant_like"/>
    <property type="match status" value="1"/>
</dbReference>
<dbReference type="GO" id="GO:0005737">
    <property type="term" value="C:cytoplasm"/>
    <property type="evidence" value="ECO:0007669"/>
    <property type="project" value="TreeGrafter"/>
</dbReference>
<dbReference type="SUPFAM" id="SSF56112">
    <property type="entry name" value="Protein kinase-like (PK-like)"/>
    <property type="match status" value="1"/>
</dbReference>
<evidence type="ECO:0000256" key="6">
    <source>
        <dbReference type="ARBA" id="ARBA00022840"/>
    </source>
</evidence>
<evidence type="ECO:0000313" key="18">
    <source>
        <dbReference type="Proteomes" id="UP000525078"/>
    </source>
</evidence>
<evidence type="ECO:0000256" key="8">
    <source>
        <dbReference type="ARBA" id="ARBA00038999"/>
    </source>
</evidence>
<keyword evidence="19" id="KW-1185">Reference proteome</keyword>
<dbReference type="Proteomes" id="UP000525078">
    <property type="component" value="Unassembled WGS sequence"/>
</dbReference>
<evidence type="ECO:0000256" key="7">
    <source>
        <dbReference type="ARBA" id="ARBA00038035"/>
    </source>
</evidence>
<sequence>MLDRIRWWVREQSPPLPPRRRRPDLTLPLPQRDPSLAVPLPLPPTSAPSSSSSSSSQSSSSTSGVVVGGGGVGTHLNQNNHNHHGRKSNHQLIHVSELERVSRVGSGAGGTVYKVIHRPTGKLYALKVIYGNHDESVRRQICREIEILRDVDNPNVVKCHDMFDHNGEIEVLLEFMDRGSLEGQKIPREQDLADLARQTLRGLAYLHSRRIVHRDIKPSNLLIDTRNQVKIADFGVSRILEQTMDPCNSSVGTIAYMSPERINTDLNQGQYDGYAGDIWSLGVSILEFYLGRFPFAVGRQGDWASLMCAICMSQPPEAPPTASREFRDFIACCLQREPRRRWTASRLLHHPFIAQNNIAGNNQVLNNVHQLLPPPPPPRTLPS</sequence>
<dbReference type="GO" id="GO:0051707">
    <property type="term" value="P:response to other organism"/>
    <property type="evidence" value="ECO:0007669"/>
    <property type="project" value="UniProtKB-ARBA"/>
</dbReference>
<feature type="compositionally biased region" description="Low complexity" evidence="14">
    <location>
        <begin position="47"/>
        <end position="65"/>
    </location>
</feature>
<comment type="catalytic activity">
    <reaction evidence="10">
        <text>L-threonyl-[protein] + ATP = O-phospho-L-threonyl-[protein] + ADP + H(+)</text>
        <dbReference type="Rhea" id="RHEA:46608"/>
        <dbReference type="Rhea" id="RHEA-COMP:11060"/>
        <dbReference type="Rhea" id="RHEA-COMP:11605"/>
        <dbReference type="ChEBI" id="CHEBI:15378"/>
        <dbReference type="ChEBI" id="CHEBI:30013"/>
        <dbReference type="ChEBI" id="CHEBI:30616"/>
        <dbReference type="ChEBI" id="CHEBI:61977"/>
        <dbReference type="ChEBI" id="CHEBI:456216"/>
        <dbReference type="EC" id="2.7.12.2"/>
    </reaction>
</comment>
<organism evidence="16 18">
    <name type="scientific">Cannabis sativa</name>
    <name type="common">Hemp</name>
    <name type="synonym">Marijuana</name>
    <dbReference type="NCBI Taxonomy" id="3483"/>
    <lineage>
        <taxon>Eukaryota</taxon>
        <taxon>Viridiplantae</taxon>
        <taxon>Streptophyta</taxon>
        <taxon>Embryophyta</taxon>
        <taxon>Tracheophyta</taxon>
        <taxon>Spermatophyta</taxon>
        <taxon>Magnoliopsida</taxon>
        <taxon>eudicotyledons</taxon>
        <taxon>Gunneridae</taxon>
        <taxon>Pentapetalae</taxon>
        <taxon>rosids</taxon>
        <taxon>fabids</taxon>
        <taxon>Rosales</taxon>
        <taxon>Cannabaceae</taxon>
        <taxon>Cannabis</taxon>
    </lineage>
</organism>
<evidence type="ECO:0000256" key="13">
    <source>
        <dbReference type="RuleBase" id="RU000304"/>
    </source>
</evidence>
<evidence type="ECO:0000256" key="14">
    <source>
        <dbReference type="SAM" id="MobiDB-lite"/>
    </source>
</evidence>
<evidence type="ECO:0000259" key="15">
    <source>
        <dbReference type="PROSITE" id="PS50011"/>
    </source>
</evidence>
<dbReference type="Gene3D" id="3.30.200.20">
    <property type="entry name" value="Phosphorylase Kinase, domain 1"/>
    <property type="match status" value="1"/>
</dbReference>
<evidence type="ECO:0000256" key="9">
    <source>
        <dbReference type="ARBA" id="ARBA00049014"/>
    </source>
</evidence>
<dbReference type="Proteomes" id="UP000583929">
    <property type="component" value="Unassembled WGS sequence"/>
</dbReference>
<keyword evidence="6 12" id="KW-0067">ATP-binding</keyword>
<proteinExistence type="inferred from homology"/>
<dbReference type="PROSITE" id="PS00107">
    <property type="entry name" value="PROTEIN_KINASE_ATP"/>
    <property type="match status" value="1"/>
</dbReference>
<comment type="catalytic activity">
    <reaction evidence="9">
        <text>L-seryl-[protein] + ATP = O-phospho-L-seryl-[protein] + ADP + H(+)</text>
        <dbReference type="Rhea" id="RHEA:17989"/>
        <dbReference type="Rhea" id="RHEA-COMP:9863"/>
        <dbReference type="Rhea" id="RHEA-COMP:11604"/>
        <dbReference type="ChEBI" id="CHEBI:15378"/>
        <dbReference type="ChEBI" id="CHEBI:29999"/>
        <dbReference type="ChEBI" id="CHEBI:30616"/>
        <dbReference type="ChEBI" id="CHEBI:83421"/>
        <dbReference type="ChEBI" id="CHEBI:456216"/>
        <dbReference type="EC" id="2.7.12.2"/>
    </reaction>
</comment>
<dbReference type="EC" id="2.7.12.2" evidence="8"/>
<evidence type="ECO:0000256" key="12">
    <source>
        <dbReference type="PROSITE-ProRule" id="PRU10141"/>
    </source>
</evidence>
<evidence type="ECO:0000256" key="11">
    <source>
        <dbReference type="ARBA" id="ARBA00051693"/>
    </source>
</evidence>
<evidence type="ECO:0000313" key="19">
    <source>
        <dbReference type="Proteomes" id="UP000583929"/>
    </source>
</evidence>
<comment type="caution">
    <text evidence="16">The sequence shown here is derived from an EMBL/GenBank/DDBJ whole genome shotgun (WGS) entry which is preliminary data.</text>
</comment>
<evidence type="ECO:0000256" key="5">
    <source>
        <dbReference type="ARBA" id="ARBA00022777"/>
    </source>
</evidence>
<dbReference type="SMART" id="SM00220">
    <property type="entry name" value="S_TKc"/>
    <property type="match status" value="1"/>
</dbReference>
<dbReference type="InterPro" id="IPR008271">
    <property type="entry name" value="Ser/Thr_kinase_AS"/>
</dbReference>
<comment type="catalytic activity">
    <reaction evidence="11">
        <text>L-tyrosyl-[protein] + ATP = O-phospho-L-tyrosyl-[protein] + ADP + H(+)</text>
        <dbReference type="Rhea" id="RHEA:10596"/>
        <dbReference type="Rhea" id="RHEA-COMP:10136"/>
        <dbReference type="Rhea" id="RHEA-COMP:20101"/>
        <dbReference type="ChEBI" id="CHEBI:15378"/>
        <dbReference type="ChEBI" id="CHEBI:30616"/>
        <dbReference type="ChEBI" id="CHEBI:46858"/>
        <dbReference type="ChEBI" id="CHEBI:61978"/>
        <dbReference type="ChEBI" id="CHEBI:456216"/>
        <dbReference type="EC" id="2.7.12.2"/>
    </reaction>
</comment>
<dbReference type="PROSITE" id="PS50011">
    <property type="entry name" value="PROTEIN_KINASE_DOM"/>
    <property type="match status" value="1"/>
</dbReference>
<accession>A0A7J6DZS9</accession>
<dbReference type="PANTHER" id="PTHR24361:SF762">
    <property type="entry name" value="MITOGEN-ACTIVATED PROTEIN KINASE KINASE 5"/>
    <property type="match status" value="1"/>
</dbReference>
<feature type="domain" description="Protein kinase" evidence="15">
    <location>
        <begin position="98"/>
        <end position="353"/>
    </location>
</feature>
<keyword evidence="1 13" id="KW-0723">Serine/threonine-protein kinase</keyword>
<evidence type="ECO:0000313" key="17">
    <source>
        <dbReference type="EMBL" id="KAF4355106.1"/>
    </source>
</evidence>
<dbReference type="InterPro" id="IPR053235">
    <property type="entry name" value="Ser_Thr_kinase"/>
</dbReference>
<dbReference type="GO" id="GO:0004708">
    <property type="term" value="F:MAP kinase kinase activity"/>
    <property type="evidence" value="ECO:0007669"/>
    <property type="project" value="UniProtKB-EC"/>
</dbReference>
<dbReference type="AlphaFoldDB" id="A0A7J6DZS9"/>
<feature type="compositionally biased region" description="Low complexity" evidence="14">
    <location>
        <begin position="25"/>
        <end position="39"/>
    </location>
</feature>
<dbReference type="GO" id="GO:0006950">
    <property type="term" value="P:response to stress"/>
    <property type="evidence" value="ECO:0007669"/>
    <property type="project" value="UniProtKB-ARBA"/>
</dbReference>
<evidence type="ECO:0000256" key="3">
    <source>
        <dbReference type="ARBA" id="ARBA00022679"/>
    </source>
</evidence>
<evidence type="ECO:0000256" key="10">
    <source>
        <dbReference type="ARBA" id="ARBA00049299"/>
    </source>
</evidence>
<name>A0A7J6DZS9_CANSA</name>
<evidence type="ECO:0000313" key="16">
    <source>
        <dbReference type="EMBL" id="KAF4350959.1"/>
    </source>
</evidence>
<dbReference type="GO" id="GO:0004674">
    <property type="term" value="F:protein serine/threonine kinase activity"/>
    <property type="evidence" value="ECO:0007669"/>
    <property type="project" value="UniProtKB-KW"/>
</dbReference>
<feature type="region of interest" description="Disordered" evidence="14">
    <location>
        <begin position="10"/>
        <end position="87"/>
    </location>
</feature>
<keyword evidence="2" id="KW-0597">Phosphoprotein</keyword>